<evidence type="ECO:0000256" key="9">
    <source>
        <dbReference type="ARBA" id="ARBA00047870"/>
    </source>
</evidence>
<dbReference type="PANTHER" id="PTHR43591:SF30">
    <property type="entry name" value="PROTEIN-METHIONINE METHYLTRANSFERASE LAEA"/>
    <property type="match status" value="1"/>
</dbReference>
<dbReference type="SUPFAM" id="SSF53335">
    <property type="entry name" value="S-adenosyl-L-methionine-dependent methyltransferases"/>
    <property type="match status" value="1"/>
</dbReference>
<dbReference type="Pfam" id="PF13489">
    <property type="entry name" value="Methyltransf_23"/>
    <property type="match status" value="1"/>
</dbReference>
<keyword evidence="7" id="KW-0539">Nucleus</keyword>
<keyword evidence="5" id="KW-0805">Transcription regulation</keyword>
<dbReference type="InterPro" id="IPR029063">
    <property type="entry name" value="SAM-dependent_MTases_sf"/>
</dbReference>
<dbReference type="PANTHER" id="PTHR43591">
    <property type="entry name" value="METHYLTRANSFERASE"/>
    <property type="match status" value="1"/>
</dbReference>
<evidence type="ECO:0000256" key="1">
    <source>
        <dbReference type="ARBA" id="ARBA00004123"/>
    </source>
</evidence>
<comment type="similarity">
    <text evidence="8">Belongs to the methyltransferase superfamily. LaeA methyltransferase family.</text>
</comment>
<dbReference type="CDD" id="cd02440">
    <property type="entry name" value="AdoMet_MTases"/>
    <property type="match status" value="1"/>
</dbReference>
<reference evidence="10 11" key="1">
    <citation type="submission" date="2024-09" db="EMBL/GenBank/DDBJ databases">
        <title>Rethinking Asexuality: The Enigmatic Case of Functional Sexual Genes in Lepraria (Stereocaulaceae).</title>
        <authorList>
            <person name="Doellman M."/>
            <person name="Sun Y."/>
            <person name="Barcenas-Pena A."/>
            <person name="Lumbsch H.T."/>
            <person name="Grewe F."/>
        </authorList>
    </citation>
    <scope>NUCLEOTIDE SEQUENCE [LARGE SCALE GENOMIC DNA]</scope>
    <source>
        <strain evidence="10 11">Mercado 3170</strain>
    </source>
</reference>
<organism evidence="10 11">
    <name type="scientific">Stereocaulon virgatum</name>
    <dbReference type="NCBI Taxonomy" id="373712"/>
    <lineage>
        <taxon>Eukaryota</taxon>
        <taxon>Fungi</taxon>
        <taxon>Dikarya</taxon>
        <taxon>Ascomycota</taxon>
        <taxon>Pezizomycotina</taxon>
        <taxon>Lecanoromycetes</taxon>
        <taxon>OSLEUM clade</taxon>
        <taxon>Lecanoromycetidae</taxon>
        <taxon>Lecanorales</taxon>
        <taxon>Lecanorineae</taxon>
        <taxon>Stereocaulaceae</taxon>
        <taxon>Stereocaulon</taxon>
    </lineage>
</organism>
<keyword evidence="2" id="KW-0489">Methyltransferase</keyword>
<evidence type="ECO:0000313" key="10">
    <source>
        <dbReference type="EMBL" id="KAL2039335.1"/>
    </source>
</evidence>
<dbReference type="Gene3D" id="3.40.50.150">
    <property type="entry name" value="Vaccinia Virus protein VP39"/>
    <property type="match status" value="1"/>
</dbReference>
<evidence type="ECO:0000256" key="2">
    <source>
        <dbReference type="ARBA" id="ARBA00022603"/>
    </source>
</evidence>
<sequence length="307" mass="35628">MTATSLTPDYHENGRKYHGYRRGIYMYPCDEQEMERLDIYNHIIYTVARKGELHKVPLIPAGETLPRLRILDVGCGTGIWAIEMADKFREAEVIGTDLALIQPALIPSNLRFRQRDFDSPWVMGEDSWDLIHLGMLCGSVQSWREMYGNVMRHLKPGTGHLEQVEIDLEPRCDDGTLEPDSSYRAWYHRYLTDATERAHRPIAYNHTTPEILREMGFVDVEVEKIQLPIGEWSRDNVDLGRWYRLGICEALEALSLAPFTRPQFCWPVTDAKRFVREVQEILRRADIHAYNVLYIITARKPAKPEPS</sequence>
<evidence type="ECO:0000256" key="5">
    <source>
        <dbReference type="ARBA" id="ARBA00023015"/>
    </source>
</evidence>
<evidence type="ECO:0000256" key="7">
    <source>
        <dbReference type="ARBA" id="ARBA00023242"/>
    </source>
</evidence>
<evidence type="ECO:0008006" key="12">
    <source>
        <dbReference type="Google" id="ProtNLM"/>
    </source>
</evidence>
<evidence type="ECO:0000256" key="8">
    <source>
        <dbReference type="ARBA" id="ARBA00038158"/>
    </source>
</evidence>
<keyword evidence="11" id="KW-1185">Reference proteome</keyword>
<proteinExistence type="inferred from homology"/>
<comment type="subcellular location">
    <subcellularLocation>
        <location evidence="1">Nucleus</location>
    </subcellularLocation>
</comment>
<name>A0ABR4A0D9_9LECA</name>
<comment type="catalytic activity">
    <reaction evidence="9">
        <text>L-methionyl-[protein] + S-adenosyl-L-methionine = S-methyl-L-methionyl-[protein] + S-adenosyl-L-homocysteine</text>
        <dbReference type="Rhea" id="RHEA:60560"/>
        <dbReference type="Rhea" id="RHEA-COMP:12313"/>
        <dbReference type="Rhea" id="RHEA-COMP:15592"/>
        <dbReference type="ChEBI" id="CHEBI:16044"/>
        <dbReference type="ChEBI" id="CHEBI:57856"/>
        <dbReference type="ChEBI" id="CHEBI:59789"/>
        <dbReference type="ChEBI" id="CHEBI:142742"/>
    </reaction>
    <physiologicalReaction direction="left-to-right" evidence="9">
        <dbReference type="Rhea" id="RHEA:60561"/>
    </physiologicalReaction>
</comment>
<keyword evidence="3" id="KW-0808">Transferase</keyword>
<gene>
    <name evidence="10" type="ORF">N7G274_008003</name>
</gene>
<accession>A0ABR4A0D9</accession>
<dbReference type="EMBL" id="JBEFKJ010000026">
    <property type="protein sequence ID" value="KAL2039335.1"/>
    <property type="molecule type" value="Genomic_DNA"/>
</dbReference>
<evidence type="ECO:0000256" key="3">
    <source>
        <dbReference type="ARBA" id="ARBA00022679"/>
    </source>
</evidence>
<evidence type="ECO:0000313" key="11">
    <source>
        <dbReference type="Proteomes" id="UP001590950"/>
    </source>
</evidence>
<keyword evidence="6" id="KW-0804">Transcription</keyword>
<evidence type="ECO:0000256" key="4">
    <source>
        <dbReference type="ARBA" id="ARBA00022691"/>
    </source>
</evidence>
<comment type="caution">
    <text evidence="10">The sequence shown here is derived from an EMBL/GenBank/DDBJ whole genome shotgun (WGS) entry which is preliminary data.</text>
</comment>
<evidence type="ECO:0000256" key="6">
    <source>
        <dbReference type="ARBA" id="ARBA00023163"/>
    </source>
</evidence>
<dbReference type="Proteomes" id="UP001590950">
    <property type="component" value="Unassembled WGS sequence"/>
</dbReference>
<keyword evidence="4" id="KW-0949">S-adenosyl-L-methionine</keyword>
<protein>
    <recommendedName>
        <fullName evidence="12">Methyltransferase LaeA</fullName>
    </recommendedName>
</protein>